<keyword evidence="2" id="KW-1185">Reference proteome</keyword>
<organism evidence="1 2">
    <name type="scientific">Arthrobacter cheniae</name>
    <dbReference type="NCBI Taxonomy" id="1258888"/>
    <lineage>
        <taxon>Bacteria</taxon>
        <taxon>Bacillati</taxon>
        <taxon>Actinomycetota</taxon>
        <taxon>Actinomycetes</taxon>
        <taxon>Micrococcales</taxon>
        <taxon>Micrococcaceae</taxon>
        <taxon>Arthrobacter</taxon>
    </lineage>
</organism>
<gene>
    <name evidence="1" type="ORF">D6T63_12760</name>
</gene>
<proteinExistence type="predicted"/>
<evidence type="ECO:0000313" key="2">
    <source>
        <dbReference type="Proteomes" id="UP000272560"/>
    </source>
</evidence>
<sequence>MLGLLTGMVATVAALSLWSSWKSNQTISELKSIADRLEPGPEWEFLSTQPPVGAAVCIPFDGPCSQYSYRWATRETYVQGDLKKYVQQVGLVPEELEDCERNQRINAGELNCHAFGVIDGWDVRITVNDFGPKDDNTTVQIVVNRY</sequence>
<dbReference type="Proteomes" id="UP000272560">
    <property type="component" value="Unassembled WGS sequence"/>
</dbReference>
<name>A0A3A5MCC7_9MICC</name>
<protein>
    <submittedName>
        <fullName evidence="1">Uncharacterized protein</fullName>
    </submittedName>
</protein>
<comment type="caution">
    <text evidence="1">The sequence shown here is derived from an EMBL/GenBank/DDBJ whole genome shotgun (WGS) entry which is preliminary data.</text>
</comment>
<dbReference type="OrthoDB" id="4945587at2"/>
<dbReference type="EMBL" id="QZVT01000006">
    <property type="protein sequence ID" value="RJT78377.1"/>
    <property type="molecule type" value="Genomic_DNA"/>
</dbReference>
<reference evidence="1 2" key="1">
    <citation type="submission" date="2018-09" db="EMBL/GenBank/DDBJ databases">
        <title>Novel species of Arthrobacter.</title>
        <authorList>
            <person name="Liu Q."/>
            <person name="Xin Y.-H."/>
        </authorList>
    </citation>
    <scope>NUCLEOTIDE SEQUENCE [LARGE SCALE GENOMIC DNA]</scope>
    <source>
        <strain evidence="1 2">Hz2</strain>
    </source>
</reference>
<evidence type="ECO:0000313" key="1">
    <source>
        <dbReference type="EMBL" id="RJT78377.1"/>
    </source>
</evidence>
<dbReference type="RefSeq" id="WP_120149422.1">
    <property type="nucleotide sequence ID" value="NZ_QZVT01000006.1"/>
</dbReference>
<accession>A0A3A5MCC7</accession>
<dbReference type="AlphaFoldDB" id="A0A3A5MCC7"/>